<proteinExistence type="predicted"/>
<gene>
    <name evidence="3" type="ORF">BHE75_00968</name>
</gene>
<feature type="domain" description="Protein-glutamine gamma-glutamyltransferase-like C-terminal" evidence="2">
    <location>
        <begin position="138"/>
        <end position="202"/>
    </location>
</feature>
<evidence type="ECO:0000259" key="2">
    <source>
        <dbReference type="Pfam" id="PF13559"/>
    </source>
</evidence>
<accession>A0A1S1HA89</accession>
<evidence type="ECO:0000313" key="4">
    <source>
        <dbReference type="Proteomes" id="UP000179467"/>
    </source>
</evidence>
<evidence type="ECO:0000313" key="3">
    <source>
        <dbReference type="EMBL" id="OHT18988.1"/>
    </source>
</evidence>
<dbReference type="EMBL" id="MIPT01000001">
    <property type="protein sequence ID" value="OHT18988.1"/>
    <property type="molecule type" value="Genomic_DNA"/>
</dbReference>
<protein>
    <recommendedName>
        <fullName evidence="2">Protein-glutamine gamma-glutamyltransferase-like C-terminal domain-containing protein</fullName>
    </recommendedName>
</protein>
<organism evidence="3 4">
    <name type="scientific">Edaphosphingomonas haloaromaticamans</name>
    <dbReference type="NCBI Taxonomy" id="653954"/>
    <lineage>
        <taxon>Bacteria</taxon>
        <taxon>Pseudomonadati</taxon>
        <taxon>Pseudomonadota</taxon>
        <taxon>Alphaproteobacteria</taxon>
        <taxon>Sphingomonadales</taxon>
        <taxon>Rhizorhabdaceae</taxon>
        <taxon>Edaphosphingomonas</taxon>
    </lineage>
</organism>
<keyword evidence="1" id="KW-0472">Membrane</keyword>
<keyword evidence="1" id="KW-0812">Transmembrane</keyword>
<keyword evidence="1" id="KW-1133">Transmembrane helix</keyword>
<dbReference type="AlphaFoldDB" id="A0A1S1HA89"/>
<dbReference type="Pfam" id="PF13559">
    <property type="entry name" value="DUF4129"/>
    <property type="match status" value="1"/>
</dbReference>
<keyword evidence="4" id="KW-1185">Reference proteome</keyword>
<dbReference type="InterPro" id="IPR025403">
    <property type="entry name" value="TgpA-like_C"/>
</dbReference>
<name>A0A1S1HA89_9SPHN</name>
<evidence type="ECO:0000256" key="1">
    <source>
        <dbReference type="SAM" id="Phobius"/>
    </source>
</evidence>
<dbReference type="RefSeq" id="WP_015459536.1">
    <property type="nucleotide sequence ID" value="NZ_MIPT01000001.1"/>
</dbReference>
<feature type="transmembrane region" description="Helical" evidence="1">
    <location>
        <begin position="60"/>
        <end position="82"/>
    </location>
</feature>
<comment type="caution">
    <text evidence="3">The sequence shown here is derived from an EMBL/GenBank/DDBJ whole genome shotgun (WGS) entry which is preliminary data.</text>
</comment>
<reference evidence="3 4" key="1">
    <citation type="submission" date="2016-09" db="EMBL/GenBank/DDBJ databases">
        <title>Metabolic pathway, cell adaptation mechanisms and a novel monoxygenase revealed through proteogenomic-transcription analysis of a Sphingomonas haloaromaticamans strain degrading the fungicide ortho-phenylphenol.</title>
        <authorList>
            <person name="Perruchon C."/>
            <person name="Papadopoulou E.S."/>
            <person name="Rousidou C."/>
            <person name="Vasileiadis S."/>
            <person name="Tanou G."/>
            <person name="Amoutzias G."/>
            <person name="Molassiotis A."/>
            <person name="Karpouzas D.G."/>
        </authorList>
    </citation>
    <scope>NUCLEOTIDE SEQUENCE [LARGE SCALE GENOMIC DNA]</scope>
    <source>
        <strain evidence="3 4">P3</strain>
    </source>
</reference>
<dbReference type="Proteomes" id="UP000179467">
    <property type="component" value="Unassembled WGS sequence"/>
</dbReference>
<sequence length="211" mass="22818">MAASGGIGSTGISDADFAAAHEKLRADPALQFDLPTMPPPDPPPAWLVRLLKAIAPYMEYIAWGLLILAALALLYIVARHLLAHGLPFFRRRAVAEEGQEPEWRPEAGPARQLLAEADALAAAGRHAEAVHLLLVRSIEEIERRRPHLVRPALTARDIAAADALPGKARRVFAGLAGLVERSLFGGRPVDAAAWRDARAAYEDFALPGAWR</sequence>